<dbReference type="PANTHER" id="PTHR31973">
    <property type="entry name" value="POLYPROTEIN, PUTATIVE-RELATED"/>
    <property type="match status" value="1"/>
</dbReference>
<evidence type="ECO:0008006" key="3">
    <source>
        <dbReference type="Google" id="ProtNLM"/>
    </source>
</evidence>
<dbReference type="AlphaFoldDB" id="A0AAD9XLJ9"/>
<protein>
    <recommendedName>
        <fullName evidence="3">MuDRA-like transposase</fullName>
    </recommendedName>
</protein>
<gene>
    <name evidence="1" type="ORF">Ddye_000343</name>
</gene>
<name>A0AAD9XLJ9_9ROSI</name>
<evidence type="ECO:0000313" key="1">
    <source>
        <dbReference type="EMBL" id="KAK2661769.1"/>
    </source>
</evidence>
<organism evidence="1 2">
    <name type="scientific">Dipteronia dyeriana</name>
    <dbReference type="NCBI Taxonomy" id="168575"/>
    <lineage>
        <taxon>Eukaryota</taxon>
        <taxon>Viridiplantae</taxon>
        <taxon>Streptophyta</taxon>
        <taxon>Embryophyta</taxon>
        <taxon>Tracheophyta</taxon>
        <taxon>Spermatophyta</taxon>
        <taxon>Magnoliopsida</taxon>
        <taxon>eudicotyledons</taxon>
        <taxon>Gunneridae</taxon>
        <taxon>Pentapetalae</taxon>
        <taxon>rosids</taxon>
        <taxon>malvids</taxon>
        <taxon>Sapindales</taxon>
        <taxon>Sapindaceae</taxon>
        <taxon>Hippocastanoideae</taxon>
        <taxon>Acereae</taxon>
        <taxon>Dipteronia</taxon>
    </lineage>
</organism>
<dbReference type="PANTHER" id="PTHR31973:SF187">
    <property type="entry name" value="MUTATOR TRANSPOSASE MUDRA PROTEIN"/>
    <property type="match status" value="1"/>
</dbReference>
<dbReference type="EMBL" id="JANJYI010000001">
    <property type="protein sequence ID" value="KAK2661769.1"/>
    <property type="molecule type" value="Genomic_DNA"/>
</dbReference>
<accession>A0AAD9XLJ9</accession>
<sequence>METSYESLEDIISGLINVNPNEFSIKMKYLFNSSEVLALFEVVNDESDNPNGVGVDNIHESVFSPHEFKNAHVFSIGADNEDEIEGSKIAKWRVRSTKLNDCESFRVRKYQPKHTCSLDTLHFDHRQASSKLIGHCIKSKIEGTSQSYRPNDIIEDVKKQCGMTCSYNKAWRAREVTLGLARGSPEDSFSILSLYCHILERKNLRTVTFIKTDSVNFVQLDQLLCRYALAAYKLRRISCYDCCSPYYYKETLVATYVGSIYLVGPMYEWDVPDDVQSVVVLPPKRRKPSGSPLKKHRPSEGEEIIHRKCGRCRGLGHNRKKCTSICVMLEVLPQVVYIYKKFCAMLISVLVVSRNVDKIV</sequence>
<evidence type="ECO:0000313" key="2">
    <source>
        <dbReference type="Proteomes" id="UP001280121"/>
    </source>
</evidence>
<keyword evidence="2" id="KW-1185">Reference proteome</keyword>
<comment type="caution">
    <text evidence="1">The sequence shown here is derived from an EMBL/GenBank/DDBJ whole genome shotgun (WGS) entry which is preliminary data.</text>
</comment>
<proteinExistence type="predicted"/>
<dbReference type="Proteomes" id="UP001280121">
    <property type="component" value="Unassembled WGS sequence"/>
</dbReference>
<reference evidence="1" key="1">
    <citation type="journal article" date="2023" name="Plant J.">
        <title>Genome sequences and population genomics provide insights into the demographic history, inbreeding, and mutation load of two 'living fossil' tree species of Dipteronia.</title>
        <authorList>
            <person name="Feng Y."/>
            <person name="Comes H.P."/>
            <person name="Chen J."/>
            <person name="Zhu S."/>
            <person name="Lu R."/>
            <person name="Zhang X."/>
            <person name="Li P."/>
            <person name="Qiu J."/>
            <person name="Olsen K.M."/>
            <person name="Qiu Y."/>
        </authorList>
    </citation>
    <scope>NUCLEOTIDE SEQUENCE</scope>
    <source>
        <strain evidence="1">KIB01</strain>
    </source>
</reference>